<feature type="region of interest" description="Disordered" evidence="1">
    <location>
        <begin position="491"/>
        <end position="529"/>
    </location>
</feature>
<protein>
    <submittedName>
        <fullName evidence="2">Uncharacterized protein</fullName>
    </submittedName>
</protein>
<reference evidence="2" key="2">
    <citation type="submission" date="2022-01" db="EMBL/GenBank/DDBJ databases">
        <authorList>
            <person name="Yamashiro T."/>
            <person name="Shiraishi A."/>
            <person name="Satake H."/>
            <person name="Nakayama K."/>
        </authorList>
    </citation>
    <scope>NUCLEOTIDE SEQUENCE</scope>
</reference>
<reference evidence="2" key="1">
    <citation type="journal article" date="2022" name="Int. J. Mol. Sci.">
        <title>Draft Genome of Tanacetum Coccineum: Genomic Comparison of Closely Related Tanacetum-Family Plants.</title>
        <authorList>
            <person name="Yamashiro T."/>
            <person name="Shiraishi A."/>
            <person name="Nakayama K."/>
            <person name="Satake H."/>
        </authorList>
    </citation>
    <scope>NUCLEOTIDE SEQUENCE</scope>
</reference>
<feature type="compositionally biased region" description="Basic and acidic residues" evidence="1">
    <location>
        <begin position="202"/>
        <end position="211"/>
    </location>
</feature>
<feature type="region of interest" description="Disordered" evidence="1">
    <location>
        <begin position="70"/>
        <end position="107"/>
    </location>
</feature>
<organism evidence="2 3">
    <name type="scientific">Tanacetum coccineum</name>
    <dbReference type="NCBI Taxonomy" id="301880"/>
    <lineage>
        <taxon>Eukaryota</taxon>
        <taxon>Viridiplantae</taxon>
        <taxon>Streptophyta</taxon>
        <taxon>Embryophyta</taxon>
        <taxon>Tracheophyta</taxon>
        <taxon>Spermatophyta</taxon>
        <taxon>Magnoliopsida</taxon>
        <taxon>eudicotyledons</taxon>
        <taxon>Gunneridae</taxon>
        <taxon>Pentapetalae</taxon>
        <taxon>asterids</taxon>
        <taxon>campanulids</taxon>
        <taxon>Asterales</taxon>
        <taxon>Asteraceae</taxon>
        <taxon>Asteroideae</taxon>
        <taxon>Anthemideae</taxon>
        <taxon>Anthemidinae</taxon>
        <taxon>Tanacetum</taxon>
    </lineage>
</organism>
<gene>
    <name evidence="2" type="ORF">Tco_0704158</name>
</gene>
<dbReference type="Proteomes" id="UP001151760">
    <property type="component" value="Unassembled WGS sequence"/>
</dbReference>
<evidence type="ECO:0000313" key="2">
    <source>
        <dbReference type="EMBL" id="GJS71317.1"/>
    </source>
</evidence>
<accession>A0ABQ4Y2C2</accession>
<feature type="region of interest" description="Disordered" evidence="1">
    <location>
        <begin position="180"/>
        <end position="212"/>
    </location>
</feature>
<keyword evidence="3" id="KW-1185">Reference proteome</keyword>
<name>A0ABQ4Y2C2_9ASTR</name>
<evidence type="ECO:0000256" key="1">
    <source>
        <dbReference type="SAM" id="MobiDB-lite"/>
    </source>
</evidence>
<sequence>MTIFPDISRRARDMYHNLQDDDIMKNISNSGRHKNKVGMKIPAWMITDEMKQTEHYRMYTKVFGIDVPLTQSQPTESTHRTHRTTSTPRSPNPDKEVAESSAPSRSTVIHLRIPERRSIRLTPPALVPTVDKAYEMILQDTLQVSLVEHKSREEQEARENVALVDEHLASEEIEKMVEEQENIVDDSSIPRNDKSNIPGTRIEPRSDKESPEVEITYETEVEITQETPTVDITNVIIPVNVTDEYEEITDEVYELKRREKGMNVEETRNSPIPTPIRSPGIHTNLISSDTEKLKELTDNPHTTSSSSSPHKKLAKTNRLLSLFKTKPTRFKRYKSFFHELQGCYGYLFAHLRARFMPRKSFDTLADNLHDVMVESLPEIVDKHVKKQVMQQVPEQVQNQVPVYVAEGLILERKKAKEETERLIAKAILQERRNIQAQISAQIENAIANVIPSQVDAFVQNYMSGHILHVHPVQSQTSSVPEQQYQLTPSVRLRYQDDPHDDAHPERENSAKRQKTSEYEAYVSGESSSG</sequence>
<comment type="caution">
    <text evidence="2">The sequence shown here is derived from an EMBL/GenBank/DDBJ whole genome shotgun (WGS) entry which is preliminary data.</text>
</comment>
<evidence type="ECO:0000313" key="3">
    <source>
        <dbReference type="Proteomes" id="UP001151760"/>
    </source>
</evidence>
<proteinExistence type="predicted"/>
<dbReference type="EMBL" id="BQNB010009998">
    <property type="protein sequence ID" value="GJS71317.1"/>
    <property type="molecule type" value="Genomic_DNA"/>
</dbReference>
<feature type="compositionally biased region" description="Basic and acidic residues" evidence="1">
    <location>
        <begin position="493"/>
        <end position="517"/>
    </location>
</feature>